<evidence type="ECO:0000256" key="1">
    <source>
        <dbReference type="ARBA" id="ARBA00038101"/>
    </source>
</evidence>
<feature type="region of interest" description="Disordered" evidence="2">
    <location>
        <begin position="199"/>
        <end position="221"/>
    </location>
</feature>
<organism evidence="3 4">
    <name type="scientific">Thalassiosira oceanica</name>
    <name type="common">Marine diatom</name>
    <dbReference type="NCBI Taxonomy" id="159749"/>
    <lineage>
        <taxon>Eukaryota</taxon>
        <taxon>Sar</taxon>
        <taxon>Stramenopiles</taxon>
        <taxon>Ochrophyta</taxon>
        <taxon>Bacillariophyta</taxon>
        <taxon>Coscinodiscophyceae</taxon>
        <taxon>Thalassiosirophycidae</taxon>
        <taxon>Thalassiosirales</taxon>
        <taxon>Thalassiosiraceae</taxon>
        <taxon>Thalassiosira</taxon>
    </lineage>
</organism>
<name>K0TJ55_THAOC</name>
<dbReference type="Proteomes" id="UP000266841">
    <property type="component" value="Unassembled WGS sequence"/>
</dbReference>
<keyword evidence="4" id="KW-1185">Reference proteome</keyword>
<dbReference type="EMBL" id="AGNL01004109">
    <property type="protein sequence ID" value="EJK73916.1"/>
    <property type="molecule type" value="Genomic_DNA"/>
</dbReference>
<sequence length="221" mass="25120">MKTVCKGCALEADKRGIRGKCPFCRTPLPTSNEASLAMIQNRVKANDTEAIHCLGTCYRHGDHGLKKDMPRAVRLWERAAELGLKEAHFDLGNMFDENIAFDGVDNDMSRVDGVDNDMSRAIEHYEFAAKQGDVIARNNLGAINYNMGNYGLARKHWMISAKLGFKESLDEIKEMYMKGMALKSDYAEVMRGYYVANKEMSSPERDESKRRERLSKRSVRH</sequence>
<comment type="caution">
    <text evidence="3">The sequence shown here is derived from an EMBL/GenBank/DDBJ whole genome shotgun (WGS) entry which is preliminary data.</text>
</comment>
<dbReference type="InterPro" id="IPR006597">
    <property type="entry name" value="Sel1-like"/>
</dbReference>
<dbReference type="SMART" id="SM00671">
    <property type="entry name" value="SEL1"/>
    <property type="match status" value="3"/>
</dbReference>
<evidence type="ECO:0000313" key="4">
    <source>
        <dbReference type="Proteomes" id="UP000266841"/>
    </source>
</evidence>
<evidence type="ECO:0000256" key="2">
    <source>
        <dbReference type="SAM" id="MobiDB-lite"/>
    </source>
</evidence>
<proteinExistence type="inferred from homology"/>
<reference evidence="3 4" key="1">
    <citation type="journal article" date="2012" name="Genome Biol.">
        <title>Genome and low-iron response of an oceanic diatom adapted to chronic iron limitation.</title>
        <authorList>
            <person name="Lommer M."/>
            <person name="Specht M."/>
            <person name="Roy A.S."/>
            <person name="Kraemer L."/>
            <person name="Andreson R."/>
            <person name="Gutowska M.A."/>
            <person name="Wolf J."/>
            <person name="Bergner S.V."/>
            <person name="Schilhabel M.B."/>
            <person name="Klostermeier U.C."/>
            <person name="Beiko R.G."/>
            <person name="Rosenstiel P."/>
            <person name="Hippler M."/>
            <person name="Laroche J."/>
        </authorList>
    </citation>
    <scope>NUCLEOTIDE SEQUENCE [LARGE SCALE GENOMIC DNA]</scope>
    <source>
        <strain evidence="3 4">CCMP1005</strain>
    </source>
</reference>
<dbReference type="InterPro" id="IPR011990">
    <property type="entry name" value="TPR-like_helical_dom_sf"/>
</dbReference>
<evidence type="ECO:0000313" key="3">
    <source>
        <dbReference type="EMBL" id="EJK73916.1"/>
    </source>
</evidence>
<gene>
    <name evidence="3" type="ORF">THAOC_04438</name>
</gene>
<dbReference type="InterPro" id="IPR050767">
    <property type="entry name" value="Sel1_AlgK"/>
</dbReference>
<dbReference type="PANTHER" id="PTHR11102:SF160">
    <property type="entry name" value="ERAD-ASSOCIATED E3 UBIQUITIN-PROTEIN LIGASE COMPONENT HRD3"/>
    <property type="match status" value="1"/>
</dbReference>
<accession>K0TJ55</accession>
<protein>
    <submittedName>
        <fullName evidence="3">Uncharacterized protein</fullName>
    </submittedName>
</protein>
<dbReference type="OrthoDB" id="40126at2759"/>
<dbReference type="PANTHER" id="PTHR11102">
    <property type="entry name" value="SEL-1-LIKE PROTEIN"/>
    <property type="match status" value="1"/>
</dbReference>
<dbReference type="Pfam" id="PF08238">
    <property type="entry name" value="Sel1"/>
    <property type="match status" value="2"/>
</dbReference>
<dbReference type="AlphaFoldDB" id="K0TJ55"/>
<feature type="compositionally biased region" description="Basic residues" evidence="2">
    <location>
        <begin position="211"/>
        <end position="221"/>
    </location>
</feature>
<dbReference type="SUPFAM" id="SSF81901">
    <property type="entry name" value="HCP-like"/>
    <property type="match status" value="1"/>
</dbReference>
<feature type="compositionally biased region" description="Basic and acidic residues" evidence="2">
    <location>
        <begin position="201"/>
        <end position="210"/>
    </location>
</feature>
<comment type="similarity">
    <text evidence="1">Belongs to the sel-1 family.</text>
</comment>
<dbReference type="Gene3D" id="1.25.40.10">
    <property type="entry name" value="Tetratricopeptide repeat domain"/>
    <property type="match status" value="1"/>
</dbReference>